<dbReference type="EMBL" id="CAMXCT010002258">
    <property type="protein sequence ID" value="CAI3996887.1"/>
    <property type="molecule type" value="Genomic_DNA"/>
</dbReference>
<name>A0A9P1CQY2_9DINO</name>
<sequence length="505" mass="56164">MKGDKGHGKGWSGWKGSQGGSKGGKGKGRVHRLNLPTANAPEIVAGTSYCYAAKHSYIDVLTPAWHCRPLVPHLPKVDLRFEALRELQTSSGGFEVSPLLLGRLGATEQEPVLNLAKDLKGRDLEVLGARLVLKAAEFYNVPDTPQTEAMCLRCKKLIEVASKDTDGLDASRKDNKALKRERPNDDIEKLLDITFGIVRGLWSFFELWERLLPSKILQPFKDVGGILCTRFFLVDLAAAPWSPYEIDKSYPLFRSGKHIYMGQVPRSGVEDRMRQGHELEAAWVKNSEVEEEKLLMALQLPKGRQVLFAAAPDALDPAMAECLAPLETEANFVGAGYEEAEAFPHPTEPTTCRIWRSQNIGLDAPLSAYIEIKKTTHLNGLNGANKLLNYWLQAALMKAGAVCVAFADDATGVVSHGQKFSLRQLEVEIQERFQDPDILSKVWASLLHSLDLISGTMQGRSQLQLQKHRGFGERLREELTEGWGEMTETMEAHPFEPRARQLFAS</sequence>
<evidence type="ECO:0000313" key="2">
    <source>
        <dbReference type="EMBL" id="CAI3996887.1"/>
    </source>
</evidence>
<keyword evidence="4" id="KW-0032">Aminotransferase</keyword>
<comment type="caution">
    <text evidence="2">The sequence shown here is derived from an EMBL/GenBank/DDBJ whole genome shotgun (WGS) entry which is preliminary data.</text>
</comment>
<dbReference type="AlphaFoldDB" id="A0A9P1CQY2"/>
<keyword evidence="4" id="KW-0808">Transferase</keyword>
<evidence type="ECO:0000256" key="1">
    <source>
        <dbReference type="SAM" id="MobiDB-lite"/>
    </source>
</evidence>
<accession>A0A9P1CQY2</accession>
<reference evidence="2" key="1">
    <citation type="submission" date="2022-10" db="EMBL/GenBank/DDBJ databases">
        <authorList>
            <person name="Chen Y."/>
            <person name="Dougan E. K."/>
            <person name="Chan C."/>
            <person name="Rhodes N."/>
            <person name="Thang M."/>
        </authorList>
    </citation>
    <scope>NUCLEOTIDE SEQUENCE</scope>
</reference>
<evidence type="ECO:0000313" key="3">
    <source>
        <dbReference type="EMBL" id="CAL1150262.1"/>
    </source>
</evidence>
<evidence type="ECO:0000313" key="4">
    <source>
        <dbReference type="EMBL" id="CAL4784199.1"/>
    </source>
</evidence>
<dbReference type="Proteomes" id="UP001152797">
    <property type="component" value="Unassembled WGS sequence"/>
</dbReference>
<reference evidence="3" key="2">
    <citation type="submission" date="2024-04" db="EMBL/GenBank/DDBJ databases">
        <authorList>
            <person name="Chen Y."/>
            <person name="Shah S."/>
            <person name="Dougan E. K."/>
            <person name="Thang M."/>
            <person name="Chan C."/>
        </authorList>
    </citation>
    <scope>NUCLEOTIDE SEQUENCE [LARGE SCALE GENOMIC DNA]</scope>
</reference>
<dbReference type="OrthoDB" id="421205at2759"/>
<dbReference type="EMBL" id="CAMXCT020002258">
    <property type="protein sequence ID" value="CAL1150262.1"/>
    <property type="molecule type" value="Genomic_DNA"/>
</dbReference>
<proteinExistence type="predicted"/>
<feature type="compositionally biased region" description="Gly residues" evidence="1">
    <location>
        <begin position="9"/>
        <end position="23"/>
    </location>
</feature>
<gene>
    <name evidence="2" type="ORF">C1SCF055_LOCUS23320</name>
</gene>
<dbReference type="EMBL" id="CAMXCT030002258">
    <property type="protein sequence ID" value="CAL4784199.1"/>
    <property type="molecule type" value="Genomic_DNA"/>
</dbReference>
<protein>
    <submittedName>
        <fullName evidence="4">Acetylornithine aminotransferase, mitochondrial</fullName>
    </submittedName>
</protein>
<dbReference type="GO" id="GO:0008483">
    <property type="term" value="F:transaminase activity"/>
    <property type="evidence" value="ECO:0007669"/>
    <property type="project" value="UniProtKB-KW"/>
</dbReference>
<evidence type="ECO:0000313" key="5">
    <source>
        <dbReference type="Proteomes" id="UP001152797"/>
    </source>
</evidence>
<keyword evidence="5" id="KW-1185">Reference proteome</keyword>
<organism evidence="2">
    <name type="scientific">Cladocopium goreaui</name>
    <dbReference type="NCBI Taxonomy" id="2562237"/>
    <lineage>
        <taxon>Eukaryota</taxon>
        <taxon>Sar</taxon>
        <taxon>Alveolata</taxon>
        <taxon>Dinophyceae</taxon>
        <taxon>Suessiales</taxon>
        <taxon>Symbiodiniaceae</taxon>
        <taxon>Cladocopium</taxon>
    </lineage>
</organism>
<feature type="region of interest" description="Disordered" evidence="1">
    <location>
        <begin position="1"/>
        <end position="32"/>
    </location>
</feature>